<comment type="subunit">
    <text evidence="6">Homotetramer.</text>
</comment>
<evidence type="ECO:0000256" key="6">
    <source>
        <dbReference type="HAMAP-Rule" id="MF_01965"/>
    </source>
</evidence>
<dbReference type="CDD" id="cd01171">
    <property type="entry name" value="YXKO-related"/>
    <property type="match status" value="1"/>
</dbReference>
<name>A0ABV9P2L6_9FLAO</name>
<dbReference type="SUPFAM" id="SSF53613">
    <property type="entry name" value="Ribokinase-like"/>
    <property type="match status" value="1"/>
</dbReference>
<keyword evidence="2 6" id="KW-0067">ATP-binding</keyword>
<feature type="binding site" evidence="6">
    <location>
        <position position="224"/>
    </location>
    <ligand>
        <name>AMP</name>
        <dbReference type="ChEBI" id="CHEBI:456215"/>
    </ligand>
</feature>
<keyword evidence="3 6" id="KW-0521">NADP</keyword>
<comment type="cofactor">
    <cofactor evidence="6">
        <name>Mg(2+)</name>
        <dbReference type="ChEBI" id="CHEBI:18420"/>
    </cofactor>
</comment>
<dbReference type="InterPro" id="IPR000631">
    <property type="entry name" value="CARKD"/>
</dbReference>
<feature type="binding site" evidence="6">
    <location>
        <position position="161"/>
    </location>
    <ligand>
        <name>(6S)-NADPHX</name>
        <dbReference type="ChEBI" id="CHEBI:64076"/>
    </ligand>
</feature>
<dbReference type="Proteomes" id="UP001595885">
    <property type="component" value="Unassembled WGS sequence"/>
</dbReference>
<dbReference type="HAMAP" id="MF_01965">
    <property type="entry name" value="NADHX_dehydratase"/>
    <property type="match status" value="1"/>
</dbReference>
<dbReference type="Gene3D" id="3.40.1190.20">
    <property type="match status" value="1"/>
</dbReference>
<dbReference type="PANTHER" id="PTHR12592:SF0">
    <property type="entry name" value="ATP-DEPENDENT (S)-NAD(P)H-HYDRATE DEHYDRATASE"/>
    <property type="match status" value="1"/>
</dbReference>
<feature type="binding site" evidence="6">
    <location>
        <begin position="196"/>
        <end position="200"/>
    </location>
    <ligand>
        <name>AMP</name>
        <dbReference type="ChEBI" id="CHEBI:456215"/>
    </ligand>
</feature>
<evidence type="ECO:0000256" key="3">
    <source>
        <dbReference type="ARBA" id="ARBA00022857"/>
    </source>
</evidence>
<dbReference type="EMBL" id="JBHSGW010000001">
    <property type="protein sequence ID" value="MFC4738409.1"/>
    <property type="molecule type" value="Genomic_DNA"/>
</dbReference>
<dbReference type="InterPro" id="IPR003114">
    <property type="entry name" value="Phox_assoc"/>
</dbReference>
<sequence>MFLISSGNVINLCIMKIIDKALVQTIYKERNEISHKGSHGHSLIIAGSYNKMGASLISAKACLRSGTGLLTVLVPKSEKQTVNIYLPEAMLHFREDLIDFSTYNAIAIGPGLEQNEAAQKLVFSVFLIAKSLVIDADALNILAQNQDWFNDLPENSILTPHPKEFDRLFGEHNSEQERRLTAIKKAKEFNCVIVLKGHKTFITNGIDSFENTTGNSGLAKGGSGDALTGMITSFLAQKYTCLEASILGVYLHGLAADITLKTQSKESMLITDVIENIGLAFQKIQE</sequence>
<evidence type="ECO:0000259" key="8">
    <source>
        <dbReference type="PROSITE" id="PS51383"/>
    </source>
</evidence>
<dbReference type="PANTHER" id="PTHR12592">
    <property type="entry name" value="ATP-DEPENDENT (S)-NAD(P)H-HYDRATE DEHYDRATASE FAMILY MEMBER"/>
    <property type="match status" value="1"/>
</dbReference>
<organism evidence="9 10">
    <name type="scientific">Flavobacterium ponti</name>
    <dbReference type="NCBI Taxonomy" id="665133"/>
    <lineage>
        <taxon>Bacteria</taxon>
        <taxon>Pseudomonadati</taxon>
        <taxon>Bacteroidota</taxon>
        <taxon>Flavobacteriia</taxon>
        <taxon>Flavobacteriales</taxon>
        <taxon>Flavobacteriaceae</taxon>
        <taxon>Flavobacterium</taxon>
    </lineage>
</organism>
<evidence type="ECO:0000256" key="1">
    <source>
        <dbReference type="ARBA" id="ARBA00022741"/>
    </source>
</evidence>
<dbReference type="InterPro" id="IPR029056">
    <property type="entry name" value="Ribokinase-like"/>
</dbReference>
<evidence type="ECO:0000256" key="2">
    <source>
        <dbReference type="ARBA" id="ARBA00022840"/>
    </source>
</evidence>
<dbReference type="EC" id="4.2.1.136" evidence="6"/>
<feature type="binding site" evidence="6">
    <location>
        <position position="54"/>
    </location>
    <ligand>
        <name>(6S)-NADPHX</name>
        <dbReference type="ChEBI" id="CHEBI:64076"/>
    </ligand>
</feature>
<accession>A0ABV9P2L6</accession>
<feature type="binding site" evidence="6">
    <location>
        <position position="111"/>
    </location>
    <ligand>
        <name>(6S)-NADPHX</name>
        <dbReference type="ChEBI" id="CHEBI:64076"/>
    </ligand>
</feature>
<proteinExistence type="inferred from homology"/>
<dbReference type="PROSITE" id="PS51207">
    <property type="entry name" value="PXA"/>
    <property type="match status" value="1"/>
</dbReference>
<comment type="function">
    <text evidence="6">Catalyzes the dehydration of the S-form of NAD(P)HX at the expense of ADP, which is converted to AMP. Together with NAD(P)HX epimerase, which catalyzes the epimerization of the S- and R-forms, the enzyme allows the repair of both epimers of NAD(P)HX, a damaged form of NAD(P)H that is a result of enzymatic or heat-dependent hydration.</text>
</comment>
<dbReference type="PROSITE" id="PS51383">
    <property type="entry name" value="YJEF_C_3"/>
    <property type="match status" value="1"/>
</dbReference>
<evidence type="ECO:0000256" key="5">
    <source>
        <dbReference type="ARBA" id="ARBA00023239"/>
    </source>
</evidence>
<evidence type="ECO:0000313" key="9">
    <source>
        <dbReference type="EMBL" id="MFC4738409.1"/>
    </source>
</evidence>
<keyword evidence="4 6" id="KW-0520">NAD</keyword>
<comment type="caution">
    <text evidence="9">The sequence shown here is derived from an EMBL/GenBank/DDBJ whole genome shotgun (WGS) entry which is preliminary data.</text>
</comment>
<feature type="domain" description="PXA" evidence="7">
    <location>
        <begin position="1"/>
        <end position="22"/>
    </location>
</feature>
<protein>
    <recommendedName>
        <fullName evidence="6">ADP-dependent (S)-NAD(P)H-hydrate dehydratase</fullName>
        <ecNumber evidence="6">4.2.1.136</ecNumber>
    </recommendedName>
    <alternativeName>
        <fullName evidence="6">ADP-dependent NAD(P)HX dehydratase</fullName>
    </alternativeName>
</protein>
<comment type="similarity">
    <text evidence="6">Belongs to the NnrD/CARKD family.</text>
</comment>
<keyword evidence="1 6" id="KW-0547">Nucleotide-binding</keyword>
<comment type="catalytic activity">
    <reaction evidence="6">
        <text>(6S)-NADPHX + ADP = AMP + phosphate + NADPH + H(+)</text>
        <dbReference type="Rhea" id="RHEA:32235"/>
        <dbReference type="ChEBI" id="CHEBI:15378"/>
        <dbReference type="ChEBI" id="CHEBI:43474"/>
        <dbReference type="ChEBI" id="CHEBI:57783"/>
        <dbReference type="ChEBI" id="CHEBI:64076"/>
        <dbReference type="ChEBI" id="CHEBI:456215"/>
        <dbReference type="ChEBI" id="CHEBI:456216"/>
        <dbReference type="EC" id="4.2.1.136"/>
    </reaction>
</comment>
<dbReference type="NCBIfam" id="TIGR00196">
    <property type="entry name" value="yjeF_cterm"/>
    <property type="match status" value="1"/>
</dbReference>
<comment type="catalytic activity">
    <reaction evidence="6">
        <text>(6S)-NADHX + ADP = AMP + phosphate + NADH + H(+)</text>
        <dbReference type="Rhea" id="RHEA:32223"/>
        <dbReference type="ChEBI" id="CHEBI:15378"/>
        <dbReference type="ChEBI" id="CHEBI:43474"/>
        <dbReference type="ChEBI" id="CHEBI:57945"/>
        <dbReference type="ChEBI" id="CHEBI:64074"/>
        <dbReference type="ChEBI" id="CHEBI:456215"/>
        <dbReference type="ChEBI" id="CHEBI:456216"/>
        <dbReference type="EC" id="4.2.1.136"/>
    </reaction>
</comment>
<gene>
    <name evidence="6" type="primary">nnrD</name>
    <name evidence="9" type="ORF">ACFO3U_00225</name>
</gene>
<evidence type="ECO:0000313" key="10">
    <source>
        <dbReference type="Proteomes" id="UP001595885"/>
    </source>
</evidence>
<reference evidence="10" key="1">
    <citation type="journal article" date="2019" name="Int. J. Syst. Evol. Microbiol.">
        <title>The Global Catalogue of Microorganisms (GCM) 10K type strain sequencing project: providing services to taxonomists for standard genome sequencing and annotation.</title>
        <authorList>
            <consortium name="The Broad Institute Genomics Platform"/>
            <consortium name="The Broad Institute Genome Sequencing Center for Infectious Disease"/>
            <person name="Wu L."/>
            <person name="Ma J."/>
        </authorList>
    </citation>
    <scope>NUCLEOTIDE SEQUENCE [LARGE SCALE GENOMIC DNA]</scope>
    <source>
        <strain evidence="10">CCUG 50349</strain>
    </source>
</reference>
<keyword evidence="5 6" id="KW-0456">Lyase</keyword>
<evidence type="ECO:0000259" key="7">
    <source>
        <dbReference type="PROSITE" id="PS51207"/>
    </source>
</evidence>
<feature type="binding site" evidence="6">
    <location>
        <position position="225"/>
    </location>
    <ligand>
        <name>(6S)-NADPHX</name>
        <dbReference type="ChEBI" id="CHEBI:64076"/>
    </ligand>
</feature>
<evidence type="ECO:0000256" key="4">
    <source>
        <dbReference type="ARBA" id="ARBA00023027"/>
    </source>
</evidence>
<dbReference type="Pfam" id="PF01256">
    <property type="entry name" value="Carb_kinase"/>
    <property type="match status" value="1"/>
</dbReference>
<keyword evidence="10" id="KW-1185">Reference proteome</keyword>
<feature type="domain" description="YjeF C-terminal" evidence="8">
    <location>
        <begin position="19"/>
        <end position="284"/>
    </location>
</feature>
<dbReference type="RefSeq" id="WP_379737300.1">
    <property type="nucleotide sequence ID" value="NZ_JBHSGW010000001.1"/>
</dbReference>